<dbReference type="Gene3D" id="2.40.50.100">
    <property type="match status" value="1"/>
</dbReference>
<accession>A0A5C7B308</accession>
<dbReference type="STRING" id="1123037.GCA_000425305_02520"/>
<feature type="chain" id="PRO_5022728166" evidence="2">
    <location>
        <begin position="26"/>
        <end position="353"/>
    </location>
</feature>
<dbReference type="GO" id="GO:0015562">
    <property type="term" value="F:efflux transmembrane transporter activity"/>
    <property type="evidence" value="ECO:0007669"/>
    <property type="project" value="TreeGrafter"/>
</dbReference>
<name>A0A5C7B308_9FLAO</name>
<evidence type="ECO:0000313" key="3">
    <source>
        <dbReference type="EMBL" id="TXE15329.1"/>
    </source>
</evidence>
<dbReference type="NCBIfam" id="TIGR01730">
    <property type="entry name" value="RND_mfp"/>
    <property type="match status" value="1"/>
</dbReference>
<sequence length="353" mass="39858">MKIFTLKTFNSALLLLAIFTISSCNDVKEEPIAELEFPVEVEILKNKERVRQIEYFGIVSSKIMNYSFLTPGRVKSIFVSKNQFVKKGTKLMQLETKGFSLALNAAKNQEKQAESAYLEAEKYYQNLHKVFKLGGISGTDIEKEKLDRDIKYKDWEQSKINIDAKNEDFKQTTLIAQTNGIVSDILPKVGELIDAGAETIIIQGKGLFAETALSQKDLEIVKKGAKVIIEIKNKKVNGEVNYIATLPDFQTFRHTVKIDFLNNNSVKANIGLTAKIYFETDTLQGIWIPIKYISNNGQDFVNLSENNRLRKKVIQIIDFSGEEVRVSGLKENDKLITKGAASIKEGYKVKIVK</sequence>
<organism evidence="3 4">
    <name type="scientific">Psychroserpens burtonensis</name>
    <dbReference type="NCBI Taxonomy" id="49278"/>
    <lineage>
        <taxon>Bacteria</taxon>
        <taxon>Pseudomonadati</taxon>
        <taxon>Bacteroidota</taxon>
        <taxon>Flavobacteriia</taxon>
        <taxon>Flavobacteriales</taxon>
        <taxon>Flavobacteriaceae</taxon>
        <taxon>Psychroserpens</taxon>
    </lineage>
</organism>
<comment type="caution">
    <text evidence="3">The sequence shown here is derived from an EMBL/GenBank/DDBJ whole genome shotgun (WGS) entry which is preliminary data.</text>
</comment>
<dbReference type="Gene3D" id="2.40.30.170">
    <property type="match status" value="1"/>
</dbReference>
<dbReference type="SUPFAM" id="SSF111369">
    <property type="entry name" value="HlyD-like secretion proteins"/>
    <property type="match status" value="1"/>
</dbReference>
<evidence type="ECO:0000256" key="2">
    <source>
        <dbReference type="SAM" id="SignalP"/>
    </source>
</evidence>
<dbReference type="GO" id="GO:1990281">
    <property type="term" value="C:efflux pump complex"/>
    <property type="evidence" value="ECO:0007669"/>
    <property type="project" value="TreeGrafter"/>
</dbReference>
<protein>
    <submittedName>
        <fullName evidence="3">Efflux RND transporter periplasmic adaptor subunit</fullName>
    </submittedName>
</protein>
<keyword evidence="2" id="KW-0732">Signal</keyword>
<dbReference type="Gene3D" id="2.40.420.20">
    <property type="match status" value="1"/>
</dbReference>
<dbReference type="PANTHER" id="PTHR30469">
    <property type="entry name" value="MULTIDRUG RESISTANCE PROTEIN MDTA"/>
    <property type="match status" value="1"/>
</dbReference>
<dbReference type="PROSITE" id="PS51257">
    <property type="entry name" value="PROKAR_LIPOPROTEIN"/>
    <property type="match status" value="1"/>
</dbReference>
<gene>
    <name evidence="3" type="ORF">ES692_17155</name>
</gene>
<evidence type="ECO:0000313" key="4">
    <source>
        <dbReference type="Proteomes" id="UP000321938"/>
    </source>
</evidence>
<dbReference type="PANTHER" id="PTHR30469:SF20">
    <property type="entry name" value="EFFLUX RND TRANSPORTER PERIPLASMIC ADAPTOR SUBUNIT"/>
    <property type="match status" value="1"/>
</dbReference>
<reference evidence="3 4" key="1">
    <citation type="submission" date="2019-08" db="EMBL/GenBank/DDBJ databases">
        <title>Genome of Psychroserpens burtonensis ACAM 167.</title>
        <authorList>
            <person name="Bowman J.P."/>
        </authorList>
    </citation>
    <scope>NUCLEOTIDE SEQUENCE [LARGE SCALE GENOMIC DNA]</scope>
    <source>
        <strain evidence="3 4">ACAM 167</strain>
    </source>
</reference>
<dbReference type="Gene3D" id="1.10.287.470">
    <property type="entry name" value="Helix hairpin bin"/>
    <property type="match status" value="1"/>
</dbReference>
<comment type="similarity">
    <text evidence="1">Belongs to the membrane fusion protein (MFP) (TC 8.A.1) family.</text>
</comment>
<dbReference type="Proteomes" id="UP000321938">
    <property type="component" value="Unassembled WGS sequence"/>
</dbReference>
<dbReference type="InterPro" id="IPR006143">
    <property type="entry name" value="RND_pump_MFP"/>
</dbReference>
<feature type="signal peptide" evidence="2">
    <location>
        <begin position="1"/>
        <end position="25"/>
    </location>
</feature>
<dbReference type="OrthoDB" id="9784685at2"/>
<proteinExistence type="inferred from homology"/>
<dbReference type="RefSeq" id="WP_147232142.1">
    <property type="nucleotide sequence ID" value="NZ_VOSB01000039.1"/>
</dbReference>
<evidence type="ECO:0000256" key="1">
    <source>
        <dbReference type="ARBA" id="ARBA00009477"/>
    </source>
</evidence>
<dbReference type="AlphaFoldDB" id="A0A5C7B308"/>
<dbReference type="EMBL" id="VOSB01000039">
    <property type="protein sequence ID" value="TXE15329.1"/>
    <property type="molecule type" value="Genomic_DNA"/>
</dbReference>
<keyword evidence="4" id="KW-1185">Reference proteome</keyword>